<dbReference type="InterPro" id="IPR011044">
    <property type="entry name" value="Quino_amine_DH_bsu"/>
</dbReference>
<feature type="domain" description="Secretion system C-terminal sorting" evidence="2">
    <location>
        <begin position="1179"/>
        <end position="1248"/>
    </location>
</feature>
<dbReference type="eggNOG" id="COG3391">
    <property type="taxonomic scope" value="Bacteria"/>
</dbReference>
<evidence type="ECO:0000256" key="1">
    <source>
        <dbReference type="ARBA" id="ARBA00022729"/>
    </source>
</evidence>
<protein>
    <submittedName>
        <fullName evidence="4">Uncharacterized protein</fullName>
    </submittedName>
</protein>
<dbReference type="Gene3D" id="2.60.40.740">
    <property type="match status" value="1"/>
</dbReference>
<reference evidence="5" key="2">
    <citation type="submission" date="2011-02" db="EMBL/GenBank/DDBJ databases">
        <title>The complete genome of Fluviicola taffensis DSM 16823.</title>
        <authorList>
            <consortium name="US DOE Joint Genome Institute (JGI-PGF)"/>
            <person name="Lucas S."/>
            <person name="Copeland A."/>
            <person name="Lapidus A."/>
            <person name="Bruce D."/>
            <person name="Goodwin L."/>
            <person name="Pitluck S."/>
            <person name="Kyrpides N."/>
            <person name="Mavromatis K."/>
            <person name="Ivanova N."/>
            <person name="Mikhailova N."/>
            <person name="Pagani I."/>
            <person name="Chertkov O."/>
            <person name="Detter J.C."/>
            <person name="Han C."/>
            <person name="Tapia R."/>
            <person name="Land M."/>
            <person name="Hauser L."/>
            <person name="Markowitz V."/>
            <person name="Cheng J.-F."/>
            <person name="Hugenholtz P."/>
            <person name="Woyke T."/>
            <person name="Wu D."/>
            <person name="Tindall B."/>
            <person name="Pomrenke H.G."/>
            <person name="Brambilla E."/>
            <person name="Klenk H.-P."/>
            <person name="Eisen J.A."/>
        </authorList>
    </citation>
    <scope>NUCLEOTIDE SEQUENCE [LARGE SCALE GENOMIC DNA]</scope>
    <source>
        <strain evidence="5">DSM 16823 / RW262 / RW262</strain>
    </source>
</reference>
<dbReference type="Proteomes" id="UP000007463">
    <property type="component" value="Chromosome"/>
</dbReference>
<reference evidence="4 5" key="1">
    <citation type="journal article" date="2011" name="Stand. Genomic Sci.">
        <title>Complete genome sequence of the gliding freshwater bacterium Fluviicola taffensis type strain (RW262).</title>
        <authorList>
            <person name="Woyke T."/>
            <person name="Chertkov O."/>
            <person name="Lapidus A."/>
            <person name="Nolan M."/>
            <person name="Lucas S."/>
            <person name="Del Rio T.G."/>
            <person name="Tice H."/>
            <person name="Cheng J.F."/>
            <person name="Tapia R."/>
            <person name="Han C."/>
            <person name="Goodwin L."/>
            <person name="Pitluck S."/>
            <person name="Liolios K."/>
            <person name="Pagani I."/>
            <person name="Ivanova N."/>
            <person name="Huntemann M."/>
            <person name="Mavromatis K."/>
            <person name="Mikhailova N."/>
            <person name="Pati A."/>
            <person name="Chen A."/>
            <person name="Palaniappan K."/>
            <person name="Land M."/>
            <person name="Hauser L."/>
            <person name="Brambilla E.M."/>
            <person name="Rohde M."/>
            <person name="Mwirichia R."/>
            <person name="Sikorski J."/>
            <person name="Tindall B.J."/>
            <person name="Goker M."/>
            <person name="Bristow J."/>
            <person name="Eisen J.A."/>
            <person name="Markowitz V."/>
            <person name="Hugenholtz P."/>
            <person name="Klenk H.P."/>
            <person name="Kyrpides N.C."/>
        </authorList>
    </citation>
    <scope>NUCLEOTIDE SEQUENCE [LARGE SCALE GENOMIC DNA]</scope>
    <source>
        <strain evidence="5">DSM 16823 / RW262 / RW262</strain>
    </source>
</reference>
<evidence type="ECO:0000313" key="4">
    <source>
        <dbReference type="EMBL" id="AEA43708.1"/>
    </source>
</evidence>
<sequence length="1250" mass="131081" precursor="true">MLNRPLWKVYTAMKKTILFIGTILMSMTSFSQNPGLVISEILTNPTGTDSPFEWIELVATSNINFATTPYTVVCNNSAATLNGWIEGGAITYAFQINTGTVNRGDVVYVGGSSMAPTGTKLRVINTLTTGGDGFGAAGNGAVGNGGSNGDGIAVFNIASAAITNSSVPVDALFYGTSLGTAVLNAGADGYQLPVNDLYTGGKLQTTSFFAGDPGNDQSIRAVGSYNTQTGLWTSNRSWTLVTPTLDNLSSVNLLPASGTFTFSAVTQNFAENAGTVNIGINAASSNIYPAKVILSYSVYTDATETTDFTLAEDTVVIPAGFNGIQNVGLTIVDDALAERTEKVILKIRALENAAIGTNSFQIVYIKDNDYQTPAPNNELKLNLLSSFSNGGSGNSAEIVAFDPTTDKLYIANSIGAKLDIVNFANPAAPVLLNSISMTPYGNINSLTVHNGTVVVAMENANPQLNGNVVFFNQNGTFISQVPVGAMPDMVTFNNDFTKVLVACEGEPKSDYTVDPEGSVGIIDVTGGYPSLTAANVTMVNFQSFNGQEAALRSQGIRIFGPGASAAQDFEPEYITLSEDNSTAYVALQENNAMAVINIATGTVSAIRPLGTMNYANGNNGLDASDQTAGVFIGSAPIKGLFMPDALAHASIAGTEYIFSANEGDSREYTGFYVEVARLSATPLDASIPDQNILKHNQFLGRINVTNTSGDTDNDGDIDDIHVFGTRSFSIWNAQTGALVYDSKDLIEQITANHPTLSGLFNASNSGAAVSKNRSDDKGPEPEGVATAIINGNHYLFVSLERVGGVMMFNVDVPSAPVFVGYYNNRNLVGVGPDLGAEGIIIIKKEDSPTGNDIVILANEVSSTLSIFDINTCVDLAGATITVPTDSICDGDTVSLTIPGNAQSTIQWLKDDQIIVGEIGNSLDVAEAGNYRIYVSNTTHACVDTTLSEIIQVLTLPTIAAGSDIAICVGDTVNLEAVTSETITWNNSVQDGIDFFPTATMAYIATATDIYGCSDSDTLTVTVNLLPTVDAGSNQTVCAGTSITFTATGAPNLVWNNGITNGTAFNATVAGSYIVTGTDANGCIDKDTLVLALLAEPSINLGADMTVCSNHFPVNLNGPGGYASYGWSNGATTQNTTATQAGSYVLTVTNANLCQDKDTVVIISNPCLGIDENNAFEYTMYPNPTASSVSIETNVANSEVIVYSTNGQALFTQHNTSAVFTVNLAELADGVYWVKVLSREGAVTKQLIIKK</sequence>
<dbReference type="InterPro" id="IPR013783">
    <property type="entry name" value="Ig-like_fold"/>
</dbReference>
<accession>F2IHE3</accession>
<dbReference type="Gene3D" id="2.130.10.10">
    <property type="entry name" value="YVTN repeat-like/Quinoprotein amine dehydrogenase"/>
    <property type="match status" value="1"/>
</dbReference>
<name>F2IHE3_FLUTR</name>
<dbReference type="InterPro" id="IPR026444">
    <property type="entry name" value="Secre_tail"/>
</dbReference>
<dbReference type="KEGG" id="fte:Fluta_1716"/>
<keyword evidence="5" id="KW-1185">Reference proteome</keyword>
<organism evidence="4 5">
    <name type="scientific">Fluviicola taffensis (strain DSM 16823 / NCIMB 13979 / RW262)</name>
    <dbReference type="NCBI Taxonomy" id="755732"/>
    <lineage>
        <taxon>Bacteria</taxon>
        <taxon>Pseudomonadati</taxon>
        <taxon>Bacteroidota</taxon>
        <taxon>Flavobacteriia</taxon>
        <taxon>Flavobacteriales</taxon>
        <taxon>Crocinitomicaceae</taxon>
        <taxon>Fluviicola</taxon>
    </lineage>
</organism>
<dbReference type="InterPro" id="IPR055188">
    <property type="entry name" value="Choice_anch_I"/>
</dbReference>
<dbReference type="STRING" id="755732.Fluta_1716"/>
<dbReference type="NCBIfam" id="TIGR04183">
    <property type="entry name" value="Por_Secre_tail"/>
    <property type="match status" value="1"/>
</dbReference>
<dbReference type="Gene3D" id="2.60.40.2030">
    <property type="match status" value="1"/>
</dbReference>
<dbReference type="InterPro" id="IPR052956">
    <property type="entry name" value="Mesenchyme-surface_protein"/>
</dbReference>
<feature type="domain" description="Choice-of-anchor I" evidence="3">
    <location>
        <begin position="382"/>
        <end position="869"/>
    </location>
</feature>
<dbReference type="InterPro" id="IPR015943">
    <property type="entry name" value="WD40/YVTN_repeat-like_dom_sf"/>
</dbReference>
<dbReference type="NCBIfam" id="NF038117">
    <property type="entry name" value="choice_anch_I"/>
    <property type="match status" value="1"/>
</dbReference>
<dbReference type="Gene3D" id="2.60.40.10">
    <property type="entry name" value="Immunoglobulins"/>
    <property type="match status" value="1"/>
</dbReference>
<gene>
    <name evidence="4" type="ordered locus">Fluta_1716</name>
</gene>
<keyword evidence="1" id="KW-0732">Signal</keyword>
<dbReference type="AlphaFoldDB" id="F2IHE3"/>
<dbReference type="PANTHER" id="PTHR46928">
    <property type="entry name" value="MESENCHYME-SPECIFIC CELL SURFACE GLYCOPROTEIN"/>
    <property type="match status" value="1"/>
</dbReference>
<proteinExistence type="predicted"/>
<dbReference type="Pfam" id="PF22494">
    <property type="entry name" value="choice_anch_I"/>
    <property type="match status" value="1"/>
</dbReference>
<evidence type="ECO:0000259" key="2">
    <source>
        <dbReference type="Pfam" id="PF18962"/>
    </source>
</evidence>
<dbReference type="HOGENOM" id="CLU_265801_0_0_10"/>
<evidence type="ECO:0000313" key="5">
    <source>
        <dbReference type="Proteomes" id="UP000007463"/>
    </source>
</evidence>
<dbReference type="PANTHER" id="PTHR46928:SF1">
    <property type="entry name" value="MESENCHYME-SPECIFIC CELL SURFACE GLYCOPROTEIN"/>
    <property type="match status" value="1"/>
</dbReference>
<dbReference type="EMBL" id="CP002542">
    <property type="protein sequence ID" value="AEA43708.1"/>
    <property type="molecule type" value="Genomic_DNA"/>
</dbReference>
<dbReference type="InterPro" id="IPR038081">
    <property type="entry name" value="CalX-like_sf"/>
</dbReference>
<dbReference type="OrthoDB" id="9803927at2"/>
<dbReference type="SUPFAM" id="SSF141072">
    <property type="entry name" value="CalX-like"/>
    <property type="match status" value="1"/>
</dbReference>
<dbReference type="Pfam" id="PF18962">
    <property type="entry name" value="Por_Secre_tail"/>
    <property type="match status" value="1"/>
</dbReference>
<dbReference type="SUPFAM" id="SSF50969">
    <property type="entry name" value="YVTN repeat-like/Quinoprotein amine dehydrogenase"/>
    <property type="match status" value="1"/>
</dbReference>
<evidence type="ECO:0000259" key="3">
    <source>
        <dbReference type="Pfam" id="PF22494"/>
    </source>
</evidence>